<dbReference type="Gramene" id="OMO68074">
    <property type="protein sequence ID" value="OMO68074"/>
    <property type="gene ID" value="CCACVL1_20101"/>
</dbReference>
<sequence>MAGIGGTTVRTIGQHHKPASVLMGWQVTSFSSV</sequence>
<keyword evidence="2" id="KW-1185">Reference proteome</keyword>
<protein>
    <submittedName>
        <fullName evidence="1">Uncharacterized protein</fullName>
    </submittedName>
</protein>
<evidence type="ECO:0000313" key="2">
    <source>
        <dbReference type="Proteomes" id="UP000188268"/>
    </source>
</evidence>
<gene>
    <name evidence="1" type="ORF">CCACVL1_20101</name>
</gene>
<dbReference type="EMBL" id="AWWV01012268">
    <property type="protein sequence ID" value="OMO68074.1"/>
    <property type="molecule type" value="Genomic_DNA"/>
</dbReference>
<proteinExistence type="predicted"/>
<dbReference type="AlphaFoldDB" id="A0A1R3HCI5"/>
<evidence type="ECO:0000313" key="1">
    <source>
        <dbReference type="EMBL" id="OMO68074.1"/>
    </source>
</evidence>
<name>A0A1R3HCI5_COCAP</name>
<dbReference type="Proteomes" id="UP000188268">
    <property type="component" value="Unassembled WGS sequence"/>
</dbReference>
<reference evidence="1 2" key="1">
    <citation type="submission" date="2013-09" db="EMBL/GenBank/DDBJ databases">
        <title>Corchorus capsularis genome sequencing.</title>
        <authorList>
            <person name="Alam M."/>
            <person name="Haque M.S."/>
            <person name="Islam M.S."/>
            <person name="Emdad E.M."/>
            <person name="Islam M.M."/>
            <person name="Ahmed B."/>
            <person name="Halim A."/>
            <person name="Hossen Q.M.M."/>
            <person name="Hossain M.Z."/>
            <person name="Ahmed R."/>
            <person name="Khan M.M."/>
            <person name="Islam R."/>
            <person name="Rashid M.M."/>
            <person name="Khan S.A."/>
            <person name="Rahman M.S."/>
            <person name="Alam M."/>
        </authorList>
    </citation>
    <scope>NUCLEOTIDE SEQUENCE [LARGE SCALE GENOMIC DNA]</scope>
    <source>
        <strain evidence="2">cv. CVL-1</strain>
        <tissue evidence="1">Whole seedling</tissue>
    </source>
</reference>
<comment type="caution">
    <text evidence="1">The sequence shown here is derived from an EMBL/GenBank/DDBJ whole genome shotgun (WGS) entry which is preliminary data.</text>
</comment>
<organism evidence="1 2">
    <name type="scientific">Corchorus capsularis</name>
    <name type="common">Jute</name>
    <dbReference type="NCBI Taxonomy" id="210143"/>
    <lineage>
        <taxon>Eukaryota</taxon>
        <taxon>Viridiplantae</taxon>
        <taxon>Streptophyta</taxon>
        <taxon>Embryophyta</taxon>
        <taxon>Tracheophyta</taxon>
        <taxon>Spermatophyta</taxon>
        <taxon>Magnoliopsida</taxon>
        <taxon>eudicotyledons</taxon>
        <taxon>Gunneridae</taxon>
        <taxon>Pentapetalae</taxon>
        <taxon>rosids</taxon>
        <taxon>malvids</taxon>
        <taxon>Malvales</taxon>
        <taxon>Malvaceae</taxon>
        <taxon>Grewioideae</taxon>
        <taxon>Apeibeae</taxon>
        <taxon>Corchorus</taxon>
    </lineage>
</organism>
<accession>A0A1R3HCI5</accession>